<dbReference type="Proteomes" id="UP000246073">
    <property type="component" value="Unassembled WGS sequence"/>
</dbReference>
<protein>
    <submittedName>
        <fullName evidence="1">Uncharacterized protein</fullName>
    </submittedName>
</protein>
<gene>
    <name evidence="1" type="ORF">OHAE_4464</name>
</gene>
<dbReference type="AlphaFoldDB" id="A0A2P9HC38"/>
<reference evidence="2" key="1">
    <citation type="submission" date="2017-12" db="EMBL/GenBank/DDBJ databases">
        <authorList>
            <person name="Diaz M."/>
        </authorList>
    </citation>
    <scope>NUCLEOTIDE SEQUENCE [LARGE SCALE GENOMIC DNA]</scope>
    <source>
        <strain evidence="2">FI11154</strain>
    </source>
</reference>
<proteinExistence type="predicted"/>
<sequence>MQFQSLLLELGSICGIGLQRFHRISFLFSRRAEPVAEAIVPSAV</sequence>
<evidence type="ECO:0000313" key="1">
    <source>
        <dbReference type="EMBL" id="SPL61672.1"/>
    </source>
</evidence>
<accession>A0A2P9HC38</accession>
<name>A0A2P9HC38_9HYPH</name>
<organism evidence="1 2">
    <name type="scientific">Ochrobactrum soli</name>
    <dbReference type="NCBI Taxonomy" id="2448455"/>
    <lineage>
        <taxon>Bacteria</taxon>
        <taxon>Pseudomonadati</taxon>
        <taxon>Pseudomonadota</taxon>
        <taxon>Alphaproteobacteria</taxon>
        <taxon>Hyphomicrobiales</taxon>
        <taxon>Brucellaceae</taxon>
        <taxon>Brucella/Ochrobactrum group</taxon>
        <taxon>Ochrobactrum</taxon>
    </lineage>
</organism>
<dbReference type="EMBL" id="OOFM01000001">
    <property type="protein sequence ID" value="SPL61672.1"/>
    <property type="molecule type" value="Genomic_DNA"/>
</dbReference>
<evidence type="ECO:0000313" key="2">
    <source>
        <dbReference type="Proteomes" id="UP000246073"/>
    </source>
</evidence>